<evidence type="ECO:0000256" key="2">
    <source>
        <dbReference type="SAM" id="Phobius"/>
    </source>
</evidence>
<keyword evidence="2" id="KW-0812">Transmembrane</keyword>
<dbReference type="Proteomes" id="UP001140076">
    <property type="component" value="Unassembled WGS sequence"/>
</dbReference>
<dbReference type="NCBIfam" id="NF041681">
    <property type="entry name" value="HGxxPAAW"/>
    <property type="match status" value="1"/>
</dbReference>
<feature type="transmembrane region" description="Helical" evidence="2">
    <location>
        <begin position="41"/>
        <end position="60"/>
    </location>
</feature>
<gene>
    <name evidence="3" type="ORF">LG943_27350</name>
</gene>
<sequence>MADEHHEDHGNTVAAWFLTLSWIVLWSVAGVAIILGGDLMLWTAAGLVGSVVLAVIAGIMKKAGLGRKTPRPVPPTREEWEALQAKAKKVAKEAVKEVKDAVTAEGGHEKDGKDAKDGSAAASAEPAESAAAPAGETAGSSR</sequence>
<feature type="compositionally biased region" description="Basic and acidic residues" evidence="1">
    <location>
        <begin position="97"/>
        <end position="117"/>
    </location>
</feature>
<keyword evidence="2" id="KW-0472">Membrane</keyword>
<protein>
    <submittedName>
        <fullName evidence="3">Uncharacterized protein</fullName>
    </submittedName>
</protein>
<feature type="compositionally biased region" description="Low complexity" evidence="1">
    <location>
        <begin position="118"/>
        <end position="135"/>
    </location>
</feature>
<dbReference type="AlphaFoldDB" id="A0A9X3NTC5"/>
<dbReference type="RefSeq" id="WP_270075239.1">
    <property type="nucleotide sequence ID" value="NZ_JAJAQC010000098.1"/>
</dbReference>
<keyword evidence="4" id="KW-1185">Reference proteome</keyword>
<feature type="region of interest" description="Disordered" evidence="1">
    <location>
        <begin position="97"/>
        <end position="142"/>
    </location>
</feature>
<dbReference type="EMBL" id="JAJAQC010000098">
    <property type="protein sequence ID" value="MDA0568008.1"/>
    <property type="molecule type" value="Genomic_DNA"/>
</dbReference>
<evidence type="ECO:0000256" key="1">
    <source>
        <dbReference type="SAM" id="MobiDB-lite"/>
    </source>
</evidence>
<comment type="caution">
    <text evidence="3">The sequence shown here is derived from an EMBL/GenBank/DDBJ whole genome shotgun (WGS) entry which is preliminary data.</text>
</comment>
<reference evidence="3" key="1">
    <citation type="submission" date="2021-10" db="EMBL/GenBank/DDBJ databases">
        <title>Streptomonospora sp. nov., isolated from mangrove soil.</title>
        <authorList>
            <person name="Chen X."/>
            <person name="Ge X."/>
            <person name="Liu W."/>
        </authorList>
    </citation>
    <scope>NUCLEOTIDE SEQUENCE</scope>
    <source>
        <strain evidence="3">S1-112</strain>
    </source>
</reference>
<evidence type="ECO:0000313" key="4">
    <source>
        <dbReference type="Proteomes" id="UP001140076"/>
    </source>
</evidence>
<keyword evidence="2" id="KW-1133">Transmembrane helix</keyword>
<organism evidence="3 4">
    <name type="scientific">Streptomonospora mangrovi</name>
    <dbReference type="NCBI Taxonomy" id="2883123"/>
    <lineage>
        <taxon>Bacteria</taxon>
        <taxon>Bacillati</taxon>
        <taxon>Actinomycetota</taxon>
        <taxon>Actinomycetes</taxon>
        <taxon>Streptosporangiales</taxon>
        <taxon>Nocardiopsidaceae</taxon>
        <taxon>Streptomonospora</taxon>
    </lineage>
</organism>
<evidence type="ECO:0000313" key="3">
    <source>
        <dbReference type="EMBL" id="MDA0568008.1"/>
    </source>
</evidence>
<name>A0A9X3NTC5_9ACTN</name>
<accession>A0A9X3NTC5</accession>
<feature type="transmembrane region" description="Helical" evidence="2">
    <location>
        <begin position="12"/>
        <end position="35"/>
    </location>
</feature>
<proteinExistence type="predicted"/>